<accession>A0A067QGX5</accession>
<keyword evidence="4" id="KW-1185">Reference proteome</keyword>
<evidence type="ECO:0000313" key="3">
    <source>
        <dbReference type="EMBL" id="KDQ61856.1"/>
    </source>
</evidence>
<evidence type="ECO:0000256" key="1">
    <source>
        <dbReference type="SAM" id="MobiDB-lite"/>
    </source>
</evidence>
<reference evidence="4" key="1">
    <citation type="journal article" date="2014" name="Proc. Natl. Acad. Sci. U.S.A.">
        <title>Extensive sampling of basidiomycete genomes demonstrates inadequacy of the white-rot/brown-rot paradigm for wood decay fungi.</title>
        <authorList>
            <person name="Riley R."/>
            <person name="Salamov A.A."/>
            <person name="Brown D.W."/>
            <person name="Nagy L.G."/>
            <person name="Floudas D."/>
            <person name="Held B.W."/>
            <person name="Levasseur A."/>
            <person name="Lombard V."/>
            <person name="Morin E."/>
            <person name="Otillar R."/>
            <person name="Lindquist E.A."/>
            <person name="Sun H."/>
            <person name="LaButti K.M."/>
            <person name="Schmutz J."/>
            <person name="Jabbour D."/>
            <person name="Luo H."/>
            <person name="Baker S.E."/>
            <person name="Pisabarro A.G."/>
            <person name="Walton J.D."/>
            <person name="Blanchette R.A."/>
            <person name="Henrissat B."/>
            <person name="Martin F."/>
            <person name="Cullen D."/>
            <person name="Hibbett D.S."/>
            <person name="Grigoriev I.V."/>
        </authorList>
    </citation>
    <scope>NUCLEOTIDE SEQUENCE [LARGE SCALE GENOMIC DNA]</scope>
    <source>
        <strain evidence="4">MUCL 33604</strain>
    </source>
</reference>
<name>A0A067QGX5_9AGAM</name>
<dbReference type="HOGENOM" id="CLU_500632_0_0_1"/>
<gene>
    <name evidence="3" type="ORF">JAAARDRAFT_190579</name>
</gene>
<dbReference type="InterPro" id="IPR036115">
    <property type="entry name" value="GCM_dom_sf"/>
</dbReference>
<dbReference type="OrthoDB" id="3046222at2759"/>
<dbReference type="InterPro" id="IPR003902">
    <property type="entry name" value="Tscrpt_reg_GCM"/>
</dbReference>
<dbReference type="SUPFAM" id="SSF90073">
    <property type="entry name" value="GCM domain"/>
    <property type="match status" value="1"/>
</dbReference>
<dbReference type="STRING" id="933084.A0A067QGX5"/>
<evidence type="ECO:0000313" key="4">
    <source>
        <dbReference type="Proteomes" id="UP000027265"/>
    </source>
</evidence>
<sequence>MAQLSQPSLASVTPAVSSQHANLPQFTFNPTNNQIMMSLPLGLPSTLLQNPSELQAHPPAQGQATALQPPLRPEPPSPPPPAPPAVAHTSQAPSVQSTSRIPSLYQWPDGDVTWECSVGEEPAGWNDEGWKWRSSGSRKGAVPDGAHKVDKRVCLGVMHCEGCLRDGQPVRFFRPKTQKSARQKQLTTDCHICHLPLIHVVCDATLVQYQIDDQNGVERVVRCHSGKHSHPRPPVKALSSHDIEALNVQVRENPDATALQLRVGAGPRQTSLGSINPVLLDARKARHEVEKSKVRQGLQPPASSRNSGFQLLEAFSSIQKSFETPWIVKADLLDNRYITMQTPFMGEVLLRDSISSWQHEGLDAESARHGIITDGCHDYFKEGVLLSSVVFSQVLLRWVPVLYTWLGNLDIAHHSPHFDQLFYVIADVCCRVLGFAFDERYFSSIMDFSGSQRGGFIESFVTFMTSRIPGFMSLSPESRVLEVKQLRLRAEALIKGCWIHWKRSCHKIRQVISDTQSCRFDILISKLEHYQTSPEEFLAAAESI</sequence>
<organism evidence="3 4">
    <name type="scientific">Jaapia argillacea MUCL 33604</name>
    <dbReference type="NCBI Taxonomy" id="933084"/>
    <lineage>
        <taxon>Eukaryota</taxon>
        <taxon>Fungi</taxon>
        <taxon>Dikarya</taxon>
        <taxon>Basidiomycota</taxon>
        <taxon>Agaricomycotina</taxon>
        <taxon>Agaricomycetes</taxon>
        <taxon>Agaricomycetidae</taxon>
        <taxon>Jaapiales</taxon>
        <taxon>Jaapiaceae</taxon>
        <taxon>Jaapia</taxon>
    </lineage>
</organism>
<dbReference type="Pfam" id="PF03615">
    <property type="entry name" value="GCM"/>
    <property type="match status" value="1"/>
</dbReference>
<dbReference type="GO" id="GO:0003677">
    <property type="term" value="F:DNA binding"/>
    <property type="evidence" value="ECO:0007669"/>
    <property type="project" value="InterPro"/>
</dbReference>
<dbReference type="EMBL" id="KL197712">
    <property type="protein sequence ID" value="KDQ61856.1"/>
    <property type="molecule type" value="Genomic_DNA"/>
</dbReference>
<feature type="compositionally biased region" description="Polar residues" evidence="1">
    <location>
        <begin position="88"/>
        <end position="101"/>
    </location>
</feature>
<feature type="region of interest" description="Disordered" evidence="1">
    <location>
        <begin position="48"/>
        <end position="102"/>
    </location>
</feature>
<proteinExistence type="predicted"/>
<feature type="compositionally biased region" description="Pro residues" evidence="1">
    <location>
        <begin position="70"/>
        <end position="84"/>
    </location>
</feature>
<dbReference type="AlphaFoldDB" id="A0A067QGX5"/>
<dbReference type="PROSITE" id="PS50807">
    <property type="entry name" value="GCM"/>
    <property type="match status" value="1"/>
</dbReference>
<dbReference type="InParanoid" id="A0A067QGX5"/>
<protein>
    <recommendedName>
        <fullName evidence="2">GCM domain-containing protein</fullName>
    </recommendedName>
</protein>
<dbReference type="GO" id="GO:0006355">
    <property type="term" value="P:regulation of DNA-templated transcription"/>
    <property type="evidence" value="ECO:0007669"/>
    <property type="project" value="InterPro"/>
</dbReference>
<evidence type="ECO:0000259" key="2">
    <source>
        <dbReference type="PROSITE" id="PS50807"/>
    </source>
</evidence>
<dbReference type="Proteomes" id="UP000027265">
    <property type="component" value="Unassembled WGS sequence"/>
</dbReference>
<feature type="domain" description="GCM" evidence="2">
    <location>
        <begin position="85"/>
        <end position="246"/>
    </location>
</feature>